<proteinExistence type="predicted"/>
<protein>
    <submittedName>
        <fullName evidence="1">Uncharacterized protein</fullName>
    </submittedName>
</protein>
<dbReference type="EMBL" id="CM037617">
    <property type="protein sequence ID" value="KAH8004732.1"/>
    <property type="molecule type" value="Genomic_DNA"/>
</dbReference>
<gene>
    <name evidence="1" type="ORF">K3G42_017718</name>
</gene>
<organism evidence="1 2">
    <name type="scientific">Sphaerodactylus townsendi</name>
    <dbReference type="NCBI Taxonomy" id="933632"/>
    <lineage>
        <taxon>Eukaryota</taxon>
        <taxon>Metazoa</taxon>
        <taxon>Chordata</taxon>
        <taxon>Craniata</taxon>
        <taxon>Vertebrata</taxon>
        <taxon>Euteleostomi</taxon>
        <taxon>Lepidosauria</taxon>
        <taxon>Squamata</taxon>
        <taxon>Bifurcata</taxon>
        <taxon>Gekkota</taxon>
        <taxon>Sphaerodactylidae</taxon>
        <taxon>Sphaerodactylus</taxon>
    </lineage>
</organism>
<evidence type="ECO:0000313" key="2">
    <source>
        <dbReference type="Proteomes" id="UP000827872"/>
    </source>
</evidence>
<evidence type="ECO:0000313" key="1">
    <source>
        <dbReference type="EMBL" id="KAH8004732.1"/>
    </source>
</evidence>
<accession>A0ACB8FHN4</accession>
<keyword evidence="2" id="KW-1185">Reference proteome</keyword>
<name>A0ACB8FHN4_9SAUR</name>
<reference evidence="1" key="1">
    <citation type="submission" date="2021-08" db="EMBL/GenBank/DDBJ databases">
        <title>The first chromosome-level gecko genome reveals the dynamic sex chromosomes of Neotropical dwarf geckos (Sphaerodactylidae: Sphaerodactylus).</title>
        <authorList>
            <person name="Pinto B.J."/>
            <person name="Keating S.E."/>
            <person name="Gamble T."/>
        </authorList>
    </citation>
    <scope>NUCLEOTIDE SEQUENCE</scope>
    <source>
        <strain evidence="1">TG3544</strain>
    </source>
</reference>
<dbReference type="Proteomes" id="UP000827872">
    <property type="component" value="Linkage Group LG04"/>
</dbReference>
<comment type="caution">
    <text evidence="1">The sequence shown here is derived from an EMBL/GenBank/DDBJ whole genome shotgun (WGS) entry which is preliminary data.</text>
</comment>
<sequence>MCTCECAQPMSPFRVSSEAGVRFLITGAAARRRALAPPREPLDEAAEGPGGDSSDASSVGRRRSCQLGLRSHCTAPPLPPWRLQQGTLQPMACPPRMLDHLDWQLCHSCHLIHSATATECGLAWSGGCSPWSGDCLHLSGGTGQKDIPSKLPWSHHSSSALAPPVPPSTLAPPQPAPVPPA</sequence>